<protein>
    <submittedName>
        <fullName evidence="1">Uncharacterized protein</fullName>
    </submittedName>
</protein>
<evidence type="ECO:0000313" key="2">
    <source>
        <dbReference type="Proteomes" id="UP000247647"/>
    </source>
</evidence>
<name>A0A318Y6E7_ASPNB</name>
<dbReference type="Proteomes" id="UP000247647">
    <property type="component" value="Unassembled WGS sequence"/>
</dbReference>
<dbReference type="GeneID" id="37130957"/>
<dbReference type="AlphaFoldDB" id="A0A318Y6E7"/>
<gene>
    <name evidence="1" type="ORF">BO87DRAFT_452354</name>
</gene>
<dbReference type="OrthoDB" id="5393654at2759"/>
<dbReference type="RefSeq" id="XP_025473798.1">
    <property type="nucleotide sequence ID" value="XM_025628501.1"/>
</dbReference>
<keyword evidence="2" id="KW-1185">Reference proteome</keyword>
<evidence type="ECO:0000313" key="1">
    <source>
        <dbReference type="EMBL" id="PYH28320.1"/>
    </source>
</evidence>
<proteinExistence type="predicted"/>
<feature type="non-terminal residue" evidence="1">
    <location>
        <position position="1"/>
    </location>
</feature>
<organism evidence="1 2">
    <name type="scientific">Aspergillus neoniger (strain CBS 115656)</name>
    <dbReference type="NCBI Taxonomy" id="1448310"/>
    <lineage>
        <taxon>Eukaryota</taxon>
        <taxon>Fungi</taxon>
        <taxon>Dikarya</taxon>
        <taxon>Ascomycota</taxon>
        <taxon>Pezizomycotina</taxon>
        <taxon>Eurotiomycetes</taxon>
        <taxon>Eurotiomycetidae</taxon>
        <taxon>Eurotiales</taxon>
        <taxon>Aspergillaceae</taxon>
        <taxon>Aspergillus</taxon>
        <taxon>Aspergillus subgen. Circumdati</taxon>
    </lineage>
</organism>
<accession>A0A318Y6E7</accession>
<reference evidence="1" key="1">
    <citation type="submission" date="2016-12" db="EMBL/GenBank/DDBJ databases">
        <title>The genomes of Aspergillus section Nigri reveals drivers in fungal speciation.</title>
        <authorList>
            <consortium name="DOE Joint Genome Institute"/>
            <person name="Vesth T.C."/>
            <person name="Nybo J."/>
            <person name="Theobald S."/>
            <person name="Brandl J."/>
            <person name="Frisvad J.C."/>
            <person name="Nielsen K.F."/>
            <person name="Lyhne E.K."/>
            <person name="Kogle M.E."/>
            <person name="Kuo A."/>
            <person name="Riley R."/>
            <person name="Clum A."/>
            <person name="Nolan M."/>
            <person name="Lipzen A."/>
            <person name="Salamov A."/>
            <person name="Henrissat B."/>
            <person name="Wiebenga A."/>
            <person name="De Vries R.P."/>
            <person name="Grigoriev I.V."/>
            <person name="Mortensen U.H."/>
            <person name="Andersen M.R."/>
            <person name="Baker S.E."/>
        </authorList>
    </citation>
    <scope>NUCLEOTIDE SEQUENCE [LARGE SCALE GENOMIC DNA]</scope>
    <source>
        <strain evidence="1">CBS 115656</strain>
    </source>
</reference>
<dbReference type="EMBL" id="KZ821522">
    <property type="protein sequence ID" value="PYH28320.1"/>
    <property type="molecule type" value="Genomic_DNA"/>
</dbReference>
<sequence>YNIDLSMIPYLTSFVRFERNRQPQGSEFTHGNSPLFDAAQQELESCYRFCFQSLLVDLAQYHTLCETYDFLGVDGLGSQTIDHVFVDLRAWKTDYELEYKRYRAINGDKTLARDAAFRLFFLILAGELGDEANDSAKAYNAVLFIVPHPGTFKYRTRTILRADEGFD</sequence>